<dbReference type="CDD" id="cd11712">
    <property type="entry name" value="GINS_A_psf2"/>
    <property type="match status" value="1"/>
</dbReference>
<reference evidence="11 12" key="1">
    <citation type="submission" date="2019-04" db="EMBL/GenBank/DDBJ databases">
        <title>Comparative genomics and transcriptomics to analyze fruiting body development in filamentous ascomycetes.</title>
        <authorList>
            <consortium name="DOE Joint Genome Institute"/>
            <person name="Lutkenhaus R."/>
            <person name="Traeger S."/>
            <person name="Breuer J."/>
            <person name="Kuo A."/>
            <person name="Lipzen A."/>
            <person name="Pangilinan J."/>
            <person name="Dilworth D."/>
            <person name="Sandor L."/>
            <person name="Poggeler S."/>
            <person name="Barry K."/>
            <person name="Grigoriev I.V."/>
            <person name="Nowrousian M."/>
        </authorList>
    </citation>
    <scope>NUCLEOTIDE SEQUENCE [LARGE SCALE GENOMIC DNA]</scope>
    <source>
        <strain evidence="11 12">CBS 389.68</strain>
    </source>
</reference>
<dbReference type="InterPro" id="IPR036224">
    <property type="entry name" value="GINS_bundle-like_dom_sf"/>
</dbReference>
<keyword evidence="7" id="KW-0539">Nucleus</keyword>
<dbReference type="Pfam" id="PF25005">
    <property type="entry name" value="PSF2_N"/>
    <property type="match status" value="1"/>
</dbReference>
<dbReference type="AlphaFoldDB" id="A0A4S2N2Z9"/>
<dbReference type="Proteomes" id="UP000298138">
    <property type="component" value="Unassembled WGS sequence"/>
</dbReference>
<evidence type="ECO:0000256" key="7">
    <source>
        <dbReference type="ARBA" id="ARBA00023242"/>
    </source>
</evidence>
<evidence type="ECO:0000256" key="4">
    <source>
        <dbReference type="ARBA" id="ARBA00015139"/>
    </source>
</evidence>
<dbReference type="Gene3D" id="1.20.58.1020">
    <property type="match status" value="1"/>
</dbReference>
<accession>A0A4S2N2Z9</accession>
<dbReference type="GO" id="GO:0000727">
    <property type="term" value="P:double-strand break repair via break-induced replication"/>
    <property type="evidence" value="ECO:0007669"/>
    <property type="project" value="TreeGrafter"/>
</dbReference>
<dbReference type="InterPro" id="IPR021151">
    <property type="entry name" value="GINS_A"/>
</dbReference>
<keyword evidence="6" id="KW-0159">Chromosome partition</keyword>
<evidence type="ECO:0000256" key="2">
    <source>
        <dbReference type="ARBA" id="ARBA00010565"/>
    </source>
</evidence>
<evidence type="ECO:0000256" key="6">
    <source>
        <dbReference type="ARBA" id="ARBA00022829"/>
    </source>
</evidence>
<protein>
    <recommendedName>
        <fullName evidence="4">DNA replication complex GINS protein PSF2</fullName>
    </recommendedName>
    <alternativeName>
        <fullName evidence="3">DNA replication complex GINS protein psf2</fullName>
    </alternativeName>
</protein>
<dbReference type="SUPFAM" id="SSF160059">
    <property type="entry name" value="PriA/YqbF domain"/>
    <property type="match status" value="1"/>
</dbReference>
<gene>
    <name evidence="11" type="ORF">EX30DRAFT_286887</name>
</gene>
<organism evidence="11 12">
    <name type="scientific">Ascodesmis nigricans</name>
    <dbReference type="NCBI Taxonomy" id="341454"/>
    <lineage>
        <taxon>Eukaryota</taxon>
        <taxon>Fungi</taxon>
        <taxon>Dikarya</taxon>
        <taxon>Ascomycota</taxon>
        <taxon>Pezizomycotina</taxon>
        <taxon>Pezizomycetes</taxon>
        <taxon>Pezizales</taxon>
        <taxon>Ascodesmidaceae</taxon>
        <taxon>Ascodesmis</taxon>
    </lineage>
</organism>
<comment type="subcellular location">
    <subcellularLocation>
        <location evidence="1">Nucleus</location>
    </subcellularLocation>
</comment>
<dbReference type="SUPFAM" id="SSF158573">
    <property type="entry name" value="GINS helical bundle-like"/>
    <property type="match status" value="1"/>
</dbReference>
<dbReference type="PIRSF" id="PIRSF028998">
    <property type="entry name" value="GINS_Psf2_subgr"/>
    <property type="match status" value="1"/>
</dbReference>
<feature type="domain" description="DNA replication complex GINS protein PSF2 N-terminal" evidence="10">
    <location>
        <begin position="5"/>
        <end position="63"/>
    </location>
</feature>
<dbReference type="GO" id="GO:0000811">
    <property type="term" value="C:GINS complex"/>
    <property type="evidence" value="ECO:0007669"/>
    <property type="project" value="TreeGrafter"/>
</dbReference>
<dbReference type="STRING" id="341454.A0A4S2N2Z9"/>
<comment type="function">
    <text evidence="8">The GINS complex plays an essential role in the initiation of DNA replication. Has a role in chromosome segregation.</text>
</comment>
<evidence type="ECO:0000256" key="8">
    <source>
        <dbReference type="ARBA" id="ARBA00025163"/>
    </source>
</evidence>
<feature type="non-terminal residue" evidence="11">
    <location>
        <position position="1"/>
    </location>
</feature>
<evidence type="ECO:0000256" key="1">
    <source>
        <dbReference type="ARBA" id="ARBA00004123"/>
    </source>
</evidence>
<name>A0A4S2N2Z9_9PEZI</name>
<sequence>GPLRPTEVSFLAESTPITIIPRQRLDTLPLISLTTPRLTPPQRATVPLWLALILKKQKRCNIVPPSWLSSHTISGILQWEHDNPSSFSGALPWHWLELSELLLEAASDDIPDANVGGEMDLRVLLRALREVRQSKARDGLKQLEGTYLLMNGLGMMEITELRGFAGMVVDGLRKLGAT</sequence>
<dbReference type="Gene3D" id="3.40.5.50">
    <property type="match status" value="1"/>
</dbReference>
<dbReference type="PANTHER" id="PTHR12772:SF0">
    <property type="entry name" value="DNA REPLICATION COMPLEX GINS PROTEIN PSF2"/>
    <property type="match status" value="1"/>
</dbReference>
<dbReference type="CDD" id="cd21694">
    <property type="entry name" value="GINS_B_Psf2"/>
    <property type="match status" value="1"/>
</dbReference>
<keyword evidence="5" id="KW-0235">DNA replication</keyword>
<feature type="domain" description="GINS subunit" evidence="9">
    <location>
        <begin position="76"/>
        <end position="175"/>
    </location>
</feature>
<comment type="similarity">
    <text evidence="2">Belongs to the GINS2/PSF2 family.</text>
</comment>
<dbReference type="GO" id="GO:0006260">
    <property type="term" value="P:DNA replication"/>
    <property type="evidence" value="ECO:0007669"/>
    <property type="project" value="UniProtKB-KW"/>
</dbReference>
<evidence type="ECO:0000256" key="5">
    <source>
        <dbReference type="ARBA" id="ARBA00022705"/>
    </source>
</evidence>
<dbReference type="OrthoDB" id="1938138at2759"/>
<evidence type="ECO:0000259" key="10">
    <source>
        <dbReference type="Pfam" id="PF25005"/>
    </source>
</evidence>
<evidence type="ECO:0000259" key="9">
    <source>
        <dbReference type="Pfam" id="PF05916"/>
    </source>
</evidence>
<evidence type="ECO:0000313" key="11">
    <source>
        <dbReference type="EMBL" id="TGZ83443.1"/>
    </source>
</evidence>
<dbReference type="InterPro" id="IPR007257">
    <property type="entry name" value="GINS_Psf2"/>
</dbReference>
<dbReference type="FunFam" id="3.40.5.50:FF:000001">
    <property type="entry name" value="DNA replication complex GINS protein PSF2"/>
    <property type="match status" value="1"/>
</dbReference>
<dbReference type="FunCoup" id="A0A4S2N2Z9">
    <property type="interactions" value="679"/>
</dbReference>
<dbReference type="InterPro" id="IPR056784">
    <property type="entry name" value="PSF2_N"/>
</dbReference>
<dbReference type="InParanoid" id="A0A4S2N2Z9"/>
<feature type="non-terminal residue" evidence="11">
    <location>
        <position position="178"/>
    </location>
</feature>
<evidence type="ECO:0000313" key="12">
    <source>
        <dbReference type="Proteomes" id="UP000298138"/>
    </source>
</evidence>
<keyword evidence="12" id="KW-1185">Reference proteome</keyword>
<dbReference type="EMBL" id="ML220114">
    <property type="protein sequence ID" value="TGZ83443.1"/>
    <property type="molecule type" value="Genomic_DNA"/>
</dbReference>
<proteinExistence type="inferred from homology"/>
<dbReference type="PANTHER" id="PTHR12772">
    <property type="entry name" value="DNA REPLICATION COMPLEX GINS PROTEIN PSF2"/>
    <property type="match status" value="1"/>
</dbReference>
<dbReference type="GO" id="GO:0007059">
    <property type="term" value="P:chromosome segregation"/>
    <property type="evidence" value="ECO:0007669"/>
    <property type="project" value="UniProtKB-KW"/>
</dbReference>
<dbReference type="Pfam" id="PF05916">
    <property type="entry name" value="Sld5"/>
    <property type="match status" value="1"/>
</dbReference>
<evidence type="ECO:0000256" key="3">
    <source>
        <dbReference type="ARBA" id="ARBA00013969"/>
    </source>
</evidence>